<sequence>MRYPSDPLLQLHIPPSHDPSCLDEVNLAASTSNERAPAASCPHEDLEPILQRTAKPNCVGHPPSCCPSALLGHPPVESSSQVFSPKRPSYWFGPTLPDEPWKVLATFAFAQRREILSGPVQVNPTTIPSSRRARRPPGPTAAALPNLNLNCGTAVILISAMSLRSRIPFCFFLWHWHLPVGPARFDRIDIEAKAD</sequence>
<comment type="caution">
    <text evidence="2">The sequence shown here is derived from an EMBL/GenBank/DDBJ whole genome shotgun (WGS) entry which is preliminary data.</text>
</comment>
<keyword evidence="3" id="KW-1185">Reference proteome</keyword>
<protein>
    <submittedName>
        <fullName evidence="2">Uncharacterized protein</fullName>
    </submittedName>
</protein>
<evidence type="ECO:0000256" key="1">
    <source>
        <dbReference type="SAM" id="MobiDB-lite"/>
    </source>
</evidence>
<accession>A0AAI9V1L6</accession>
<dbReference type="AlphaFoldDB" id="A0AAI9V1L6"/>
<evidence type="ECO:0000313" key="2">
    <source>
        <dbReference type="EMBL" id="KAK1467019.1"/>
    </source>
</evidence>
<dbReference type="EMBL" id="MLGG01000002">
    <property type="protein sequence ID" value="KAK1467019.1"/>
    <property type="molecule type" value="Genomic_DNA"/>
</dbReference>
<gene>
    <name evidence="2" type="ORF">CMEL01_11012</name>
</gene>
<proteinExistence type="predicted"/>
<feature type="compositionally biased region" description="Polar residues" evidence="1">
    <location>
        <begin position="120"/>
        <end position="129"/>
    </location>
</feature>
<organism evidence="2 3">
    <name type="scientific">Colletotrichum melonis</name>
    <dbReference type="NCBI Taxonomy" id="1209925"/>
    <lineage>
        <taxon>Eukaryota</taxon>
        <taxon>Fungi</taxon>
        <taxon>Dikarya</taxon>
        <taxon>Ascomycota</taxon>
        <taxon>Pezizomycotina</taxon>
        <taxon>Sordariomycetes</taxon>
        <taxon>Hypocreomycetidae</taxon>
        <taxon>Glomerellales</taxon>
        <taxon>Glomerellaceae</taxon>
        <taxon>Colletotrichum</taxon>
        <taxon>Colletotrichum acutatum species complex</taxon>
    </lineage>
</organism>
<name>A0AAI9V1L6_9PEZI</name>
<reference evidence="2 3" key="1">
    <citation type="submission" date="2016-10" db="EMBL/GenBank/DDBJ databases">
        <title>The genome sequence of Colletotrichum fioriniae PJ7.</title>
        <authorList>
            <person name="Baroncelli R."/>
        </authorList>
    </citation>
    <scope>NUCLEOTIDE SEQUENCE [LARGE SCALE GENOMIC DNA]</scope>
    <source>
        <strain evidence="2">Col 31</strain>
    </source>
</reference>
<dbReference type="Proteomes" id="UP001239795">
    <property type="component" value="Unassembled WGS sequence"/>
</dbReference>
<evidence type="ECO:0000313" key="3">
    <source>
        <dbReference type="Proteomes" id="UP001239795"/>
    </source>
</evidence>
<feature type="region of interest" description="Disordered" evidence="1">
    <location>
        <begin position="120"/>
        <end position="139"/>
    </location>
</feature>